<evidence type="ECO:0000256" key="7">
    <source>
        <dbReference type="ARBA" id="ARBA00023004"/>
    </source>
</evidence>
<feature type="compositionally biased region" description="Basic and acidic residues" evidence="16">
    <location>
        <begin position="1"/>
        <end position="13"/>
    </location>
</feature>
<evidence type="ECO:0000259" key="17">
    <source>
        <dbReference type="Pfam" id="PF00920"/>
    </source>
</evidence>
<comment type="catalytic activity">
    <reaction evidence="11">
        <text>(2R)-2,3-dihydroxy-3-methylbutanoate = 3-methyl-2-oxobutanoate + H2O</text>
        <dbReference type="Rhea" id="RHEA:24809"/>
        <dbReference type="ChEBI" id="CHEBI:11851"/>
        <dbReference type="ChEBI" id="CHEBI:15377"/>
        <dbReference type="ChEBI" id="CHEBI:49072"/>
        <dbReference type="EC" id="4.2.1.9"/>
    </reaction>
    <physiologicalReaction direction="left-to-right" evidence="11">
        <dbReference type="Rhea" id="RHEA:24810"/>
    </physiologicalReaction>
</comment>
<keyword evidence="5 15" id="KW-0479">Metal-binding</keyword>
<feature type="binding site" description="via carbamate group" evidence="15">
    <location>
        <position position="150"/>
    </location>
    <ligand>
        <name>Mg(2+)</name>
        <dbReference type="ChEBI" id="CHEBI:18420"/>
    </ligand>
</feature>
<comment type="pathway">
    <text evidence="13 15">Amino-acid biosynthesis; L-isoleucine biosynthesis; L-isoleucine from 2-oxobutanoate: step 3/4.</text>
</comment>
<dbReference type="NCBIfam" id="TIGR00110">
    <property type="entry name" value="ilvD"/>
    <property type="match status" value="1"/>
</dbReference>
<dbReference type="InterPro" id="IPR056740">
    <property type="entry name" value="ILV_EDD_C"/>
</dbReference>
<evidence type="ECO:0000256" key="8">
    <source>
        <dbReference type="ARBA" id="ARBA00023014"/>
    </source>
</evidence>
<dbReference type="PANTHER" id="PTHR21000:SF5">
    <property type="entry name" value="DIHYDROXY-ACID DEHYDRATASE, MITOCHONDRIAL"/>
    <property type="match status" value="1"/>
</dbReference>
<dbReference type="GO" id="GO:0004160">
    <property type="term" value="F:dihydroxy-acid dehydratase activity"/>
    <property type="evidence" value="ECO:0007669"/>
    <property type="project" value="UniProtKB-EC"/>
</dbReference>
<comment type="caution">
    <text evidence="15">Lacks conserved residue(s) required for the propagation of feature annotation.</text>
</comment>
<evidence type="ECO:0000313" key="19">
    <source>
        <dbReference type="EMBL" id="MFC0080682.1"/>
    </source>
</evidence>
<evidence type="ECO:0000256" key="16">
    <source>
        <dbReference type="SAM" id="MobiDB-lite"/>
    </source>
</evidence>
<dbReference type="Pfam" id="PF00920">
    <property type="entry name" value="ILVD_EDD_N"/>
    <property type="match status" value="1"/>
</dbReference>
<dbReference type="EMBL" id="JBHLYQ010000003">
    <property type="protein sequence ID" value="MFC0080682.1"/>
    <property type="molecule type" value="Genomic_DNA"/>
</dbReference>
<dbReference type="SUPFAM" id="SSF143975">
    <property type="entry name" value="IlvD/EDD N-terminal domain-like"/>
    <property type="match status" value="1"/>
</dbReference>
<keyword evidence="9 15" id="KW-0456">Lyase</keyword>
<keyword evidence="6 15" id="KW-0460">Magnesium</keyword>
<accession>A0ABV6C373</accession>
<evidence type="ECO:0000313" key="20">
    <source>
        <dbReference type="Proteomes" id="UP001589788"/>
    </source>
</evidence>
<dbReference type="InterPro" id="IPR020558">
    <property type="entry name" value="DiOHA_6PGluconate_deHydtase_CS"/>
</dbReference>
<dbReference type="PROSITE" id="PS00887">
    <property type="entry name" value="ILVD_EDD_2"/>
    <property type="match status" value="1"/>
</dbReference>
<dbReference type="InterPro" id="IPR000581">
    <property type="entry name" value="ILV_EDD_N"/>
</dbReference>
<dbReference type="Gene3D" id="3.50.30.80">
    <property type="entry name" value="IlvD/EDD C-terminal domain-like"/>
    <property type="match status" value="1"/>
</dbReference>
<feature type="domain" description="Dihydroxy-acid/6-phosphogluconate dehydratase C-terminal" evidence="18">
    <location>
        <begin position="390"/>
        <end position="578"/>
    </location>
</feature>
<keyword evidence="10 15" id="KW-0100">Branched-chain amino acid biosynthesis</keyword>
<dbReference type="Pfam" id="PF24877">
    <property type="entry name" value="ILV_EDD_C"/>
    <property type="match status" value="1"/>
</dbReference>
<evidence type="ECO:0000256" key="14">
    <source>
        <dbReference type="ARBA" id="ARBA00029490"/>
    </source>
</evidence>
<dbReference type="RefSeq" id="WP_377787130.1">
    <property type="nucleotide sequence ID" value="NZ_JBHLYQ010000003.1"/>
</dbReference>
<dbReference type="Proteomes" id="UP001589788">
    <property type="component" value="Unassembled WGS sequence"/>
</dbReference>
<evidence type="ECO:0000256" key="4">
    <source>
        <dbReference type="ARBA" id="ARBA00022714"/>
    </source>
</evidence>
<comment type="cofactor">
    <cofactor evidence="15">
        <name>[2Fe-2S] cluster</name>
        <dbReference type="ChEBI" id="CHEBI:190135"/>
    </cofactor>
    <text evidence="15">Binds 1 [2Fe-2S] cluster per subunit. This cluster acts as a Lewis acid cofactor.</text>
</comment>
<feature type="binding site" evidence="15">
    <location>
        <position position="75"/>
    </location>
    <ligand>
        <name>[2Fe-2S] cluster</name>
        <dbReference type="ChEBI" id="CHEBI:190135"/>
    </ligand>
</feature>
<evidence type="ECO:0000256" key="10">
    <source>
        <dbReference type="ARBA" id="ARBA00023304"/>
    </source>
</evidence>
<proteinExistence type="inferred from homology"/>
<dbReference type="InterPro" id="IPR042096">
    <property type="entry name" value="Dihydro-acid_dehy_C"/>
</dbReference>
<keyword evidence="20" id="KW-1185">Reference proteome</keyword>
<evidence type="ECO:0000259" key="18">
    <source>
        <dbReference type="Pfam" id="PF24877"/>
    </source>
</evidence>
<evidence type="ECO:0000256" key="1">
    <source>
        <dbReference type="ARBA" id="ARBA00001946"/>
    </source>
</evidence>
<comment type="caution">
    <text evidence="19">The sequence shown here is derived from an EMBL/GenBank/DDBJ whole genome shotgun (WGS) entry which is preliminary data.</text>
</comment>
<dbReference type="InterPro" id="IPR050165">
    <property type="entry name" value="DHAD_IlvD/Edd"/>
</dbReference>
<sequence length="582" mass="60918">MADDPRDLADADRSSGLVQAGEDGRRRLKIRSQEVTEGPTRAPARAMLRAIGMRDEDFAKPQVAVASSWNEVTPCNLPLGRLAGRAKDGVRAAGGFPVEFVTIAVSDGISMGHEGMRASLVSREVIADSVETMMHAERFDALVSFAGCDKSLPGMLMAAARLDLPAVFVYGGSILPGRWRDQALDVVSVFEAVGAHASGAIDDEELACIERNACPTEGSCAGMFTANTMASVAEALGMALPGSASAPAVDRRREDLAYESGRAVVRLLELGIRPRQIMTKAAFENAIAVVMALGGSTNAVLHLLAIAHEAGVDLALDDFNRVAAKVPHVADMKPHGKFHMTDLDRVGGVPVVLRQLLEAGLLHGDCLTVTGRTMAENLQALDPPRPDGVVVHDLAEPIHASGGIAILSGSLAPAGSVVKVAGIDVDHFEGTARVFDGEQRALDAILAGEIQPGTVVVIRYEGPKGGPGMREMLAVTGAMKGAGRGSDCALVTDGRFSGGTHGFCVGHVAPEAVDGGPIALVADGDRIVIDVPSHRIDLLVDQTELDRRRALVQAPPPRYTTGVLAKYARLVQGADRGAVTLP</sequence>
<keyword evidence="7 15" id="KW-0408">Iron</keyword>
<dbReference type="HAMAP" id="MF_00012">
    <property type="entry name" value="IlvD"/>
    <property type="match status" value="1"/>
</dbReference>
<feature type="binding site" evidence="15">
    <location>
        <position position="149"/>
    </location>
    <ligand>
        <name>Mg(2+)</name>
        <dbReference type="ChEBI" id="CHEBI:18420"/>
    </ligand>
</feature>
<dbReference type="SUPFAM" id="SSF52016">
    <property type="entry name" value="LeuD/IlvD-like"/>
    <property type="match status" value="1"/>
</dbReference>
<organism evidence="19 20">
    <name type="scientific">Aciditerrimonas ferrireducens</name>
    <dbReference type="NCBI Taxonomy" id="667306"/>
    <lineage>
        <taxon>Bacteria</taxon>
        <taxon>Bacillati</taxon>
        <taxon>Actinomycetota</taxon>
        <taxon>Acidimicrobiia</taxon>
        <taxon>Acidimicrobiales</taxon>
        <taxon>Acidimicrobiaceae</taxon>
        <taxon>Aciditerrimonas</taxon>
    </lineage>
</organism>
<evidence type="ECO:0000256" key="12">
    <source>
        <dbReference type="ARBA" id="ARBA00029436"/>
    </source>
</evidence>
<dbReference type="InterPro" id="IPR037237">
    <property type="entry name" value="IlvD/EDD_N"/>
</dbReference>
<evidence type="ECO:0000256" key="13">
    <source>
        <dbReference type="ARBA" id="ARBA00029437"/>
    </source>
</evidence>
<feature type="modified residue" description="N6-carboxylysine" evidence="15">
    <location>
        <position position="150"/>
    </location>
</feature>
<dbReference type="PANTHER" id="PTHR21000">
    <property type="entry name" value="DIHYDROXY-ACID DEHYDRATASE DAD"/>
    <property type="match status" value="1"/>
</dbReference>
<evidence type="ECO:0000256" key="5">
    <source>
        <dbReference type="ARBA" id="ARBA00022723"/>
    </source>
</evidence>
<keyword evidence="3 15" id="KW-0028">Amino-acid biosynthesis</keyword>
<evidence type="ECO:0000256" key="9">
    <source>
        <dbReference type="ARBA" id="ARBA00023239"/>
    </source>
</evidence>
<reference evidence="19 20" key="1">
    <citation type="submission" date="2024-09" db="EMBL/GenBank/DDBJ databases">
        <authorList>
            <person name="Sun Q."/>
            <person name="Mori K."/>
        </authorList>
    </citation>
    <scope>NUCLEOTIDE SEQUENCE [LARGE SCALE GENOMIC DNA]</scope>
    <source>
        <strain evidence="19 20">JCM 15389</strain>
    </source>
</reference>
<name>A0ABV6C373_9ACTN</name>
<feature type="binding site" evidence="15">
    <location>
        <position position="107"/>
    </location>
    <ligand>
        <name>Mg(2+)</name>
        <dbReference type="ChEBI" id="CHEBI:18420"/>
    </ligand>
</feature>
<protein>
    <recommendedName>
        <fullName evidence="14 15">Dihydroxy-acid dehydratase</fullName>
        <shortName evidence="15">DAD</shortName>
        <ecNumber evidence="14 15">4.2.1.9</ecNumber>
    </recommendedName>
</protein>
<feature type="domain" description="Dihydroxy-acid/6-phosphogluconate dehydratase N-terminal" evidence="17">
    <location>
        <begin position="60"/>
        <end position="377"/>
    </location>
</feature>
<comment type="pathway">
    <text evidence="12 15">Amino-acid biosynthesis; L-valine biosynthesis; L-valine from pyruvate: step 3/4.</text>
</comment>
<comment type="subunit">
    <text evidence="15">Homodimer.</text>
</comment>
<keyword evidence="8 15" id="KW-0411">Iron-sulfur</keyword>
<comment type="function">
    <text evidence="15">Functions in the biosynthesis of branched-chain amino acids. Catalyzes the dehydration of (2R,3R)-2,3-dihydroxy-3-methylpentanoate (2,3-dihydroxy-3-methylvalerate) into 2-oxo-3-methylpentanoate (2-oxo-3-methylvalerate) and of (2R)-2,3-dihydroxy-3-methylbutanoate (2,3-dihydroxyisovalerate) into 2-oxo-3-methylbutanoate (2-oxoisovalerate), the penultimate precursor to L-isoleucine and L-valine, respectively.</text>
</comment>
<gene>
    <name evidence="15 19" type="primary">ilvD</name>
    <name evidence="19" type="ORF">ACFFRE_00740</name>
</gene>
<evidence type="ECO:0000256" key="2">
    <source>
        <dbReference type="ARBA" id="ARBA00006486"/>
    </source>
</evidence>
<comment type="cofactor">
    <cofactor evidence="1 15">
        <name>Mg(2+)</name>
        <dbReference type="ChEBI" id="CHEBI:18420"/>
    </cofactor>
</comment>
<dbReference type="EC" id="4.2.1.9" evidence="14 15"/>
<evidence type="ECO:0000256" key="11">
    <source>
        <dbReference type="ARBA" id="ARBA00029304"/>
    </source>
</evidence>
<comment type="similarity">
    <text evidence="2 15">Belongs to the IlvD/Edd family.</text>
</comment>
<feature type="binding site" evidence="15">
    <location>
        <position position="471"/>
    </location>
    <ligand>
        <name>Mg(2+)</name>
        <dbReference type="ChEBI" id="CHEBI:18420"/>
    </ligand>
</feature>
<evidence type="ECO:0000256" key="15">
    <source>
        <dbReference type="HAMAP-Rule" id="MF_00012"/>
    </source>
</evidence>
<evidence type="ECO:0000256" key="3">
    <source>
        <dbReference type="ARBA" id="ARBA00022605"/>
    </source>
</evidence>
<dbReference type="NCBIfam" id="NF002068">
    <property type="entry name" value="PRK00911.1"/>
    <property type="match status" value="1"/>
</dbReference>
<dbReference type="InterPro" id="IPR004404">
    <property type="entry name" value="DihydroxyA_deHydtase"/>
</dbReference>
<dbReference type="PROSITE" id="PS00886">
    <property type="entry name" value="ILVD_EDD_1"/>
    <property type="match status" value="1"/>
</dbReference>
<evidence type="ECO:0000256" key="6">
    <source>
        <dbReference type="ARBA" id="ARBA00022842"/>
    </source>
</evidence>
<comment type="catalytic activity">
    <reaction evidence="15">
        <text>(2R,3R)-2,3-dihydroxy-3-methylpentanoate = (S)-3-methyl-2-oxopentanoate + H2O</text>
        <dbReference type="Rhea" id="RHEA:27694"/>
        <dbReference type="ChEBI" id="CHEBI:15377"/>
        <dbReference type="ChEBI" id="CHEBI:35146"/>
        <dbReference type="ChEBI" id="CHEBI:49258"/>
        <dbReference type="EC" id="4.2.1.9"/>
    </reaction>
</comment>
<feature type="active site" description="Proton acceptor" evidence="15">
    <location>
        <position position="497"/>
    </location>
</feature>
<feature type="region of interest" description="Disordered" evidence="16">
    <location>
        <begin position="1"/>
        <end position="24"/>
    </location>
</feature>
<keyword evidence="4 15" id="KW-0001">2Fe-2S</keyword>